<proteinExistence type="inferred from homology"/>
<dbReference type="PANTHER" id="PTHR15668">
    <property type="entry name" value="JM1 PROTEIN"/>
    <property type="match status" value="1"/>
</dbReference>
<organism evidence="5 6">
    <name type="scientific">Saccoglossus kowalevskii</name>
    <name type="common">Acorn worm</name>
    <dbReference type="NCBI Taxonomy" id="10224"/>
    <lineage>
        <taxon>Eukaryota</taxon>
        <taxon>Metazoa</taxon>
        <taxon>Hemichordata</taxon>
        <taxon>Enteropneusta</taxon>
        <taxon>Harrimaniidae</taxon>
        <taxon>Saccoglossus</taxon>
    </lineage>
</organism>
<dbReference type="Proteomes" id="UP000694865">
    <property type="component" value="Unplaced"/>
</dbReference>
<protein>
    <submittedName>
        <fullName evidence="6">Coiled-coil domain-containing protein 22 homolog</fullName>
    </submittedName>
</protein>
<feature type="domain" description="CCDC22 N-terminal" evidence="4">
    <location>
        <begin position="1"/>
        <end position="107"/>
    </location>
</feature>
<evidence type="ECO:0000259" key="3">
    <source>
        <dbReference type="Pfam" id="PF05667"/>
    </source>
</evidence>
<comment type="similarity">
    <text evidence="1">Belongs to the CCDC22 family.</text>
</comment>
<dbReference type="RefSeq" id="XP_002740143.2">
    <property type="nucleotide sequence ID" value="XM_002740097.2"/>
</dbReference>
<evidence type="ECO:0000256" key="1">
    <source>
        <dbReference type="ARBA" id="ARBA00006438"/>
    </source>
</evidence>
<feature type="coiled-coil region" evidence="2">
    <location>
        <begin position="340"/>
        <end position="381"/>
    </location>
</feature>
<accession>A0ABM0GYE9</accession>
<dbReference type="GeneID" id="100367029"/>
<dbReference type="PANTHER" id="PTHR15668:SF4">
    <property type="entry name" value="COILED-COIL DOMAIN-CONTAINING PROTEIN 22"/>
    <property type="match status" value="1"/>
</dbReference>
<dbReference type="InterPro" id="IPR048349">
    <property type="entry name" value="CCDC22_N"/>
</dbReference>
<feature type="domain" description="CCDC22 coiled-coil" evidence="3">
    <location>
        <begin position="126"/>
        <end position="527"/>
    </location>
</feature>
<keyword evidence="2" id="KW-0175">Coiled coil</keyword>
<evidence type="ECO:0000313" key="5">
    <source>
        <dbReference type="Proteomes" id="UP000694865"/>
    </source>
</evidence>
<sequence>MEEVDNIIIHTLKQIGCDLPDSIDSLKKFSTELVVAATVQCLRVIKDKFDISPNLPPGMSAKFRVGTALANACLELGYQGEIGYQTFLYSSETEIRRLLLFLIEKLPRDSAERTDEALGTSALMQRAIATEISRQLKTTWSAPYCKAKGICWRGTKPKLWHREGVIGTRAYHSCSLSVPYGVGDLTKKLHKELKQYYMKELAVITNQPPHKADLPASVLESNATSVTAAQEWENEWNSSGLGSGLSEQDYRLRKQQRLKKKITDQLRQGIQKSEATVAAAATTDLMQTLNTFTDKSASKTKGSRFMHAEKLQFTEDDAKTAVQMGIGEGAPKLDTEEDLQQKREKEVECLREALQGLTSQIEAMEIDMRKYTANTQQMEELILVMDRSVSDKENSYKVMKRTLDLLPDADANIAKLQSVVDSSAQRLVSLANQWEKHRAPLIEQYRQLKELNEGKVSESQKKLEEIKSFREKMKIVADETRSKEDLHKQLISEYERMTKGVNRSAYTRRILEIVSNIKKQKDDIDKVSCKLKIKFVL</sequence>
<evidence type="ECO:0000259" key="4">
    <source>
        <dbReference type="Pfam" id="PF21674"/>
    </source>
</evidence>
<evidence type="ECO:0000256" key="2">
    <source>
        <dbReference type="SAM" id="Coils"/>
    </source>
</evidence>
<keyword evidence="5" id="KW-1185">Reference proteome</keyword>
<feature type="non-terminal residue" evidence="6">
    <location>
        <position position="537"/>
    </location>
</feature>
<dbReference type="InterPro" id="IPR048348">
    <property type="entry name" value="CCDC22_CC"/>
</dbReference>
<name>A0ABM0GYE9_SACKO</name>
<reference evidence="6" key="1">
    <citation type="submission" date="2025-08" db="UniProtKB">
        <authorList>
            <consortium name="RefSeq"/>
        </authorList>
    </citation>
    <scope>IDENTIFICATION</scope>
    <source>
        <tissue evidence="6">Testes</tissue>
    </source>
</reference>
<dbReference type="InterPro" id="IPR008530">
    <property type="entry name" value="CCDC22"/>
</dbReference>
<dbReference type="Pfam" id="PF05667">
    <property type="entry name" value="CCDC22_CC"/>
    <property type="match status" value="1"/>
</dbReference>
<gene>
    <name evidence="6" type="primary">LOC100367029</name>
</gene>
<evidence type="ECO:0000313" key="6">
    <source>
        <dbReference type="RefSeq" id="XP_002740143.2"/>
    </source>
</evidence>
<dbReference type="Pfam" id="PF21674">
    <property type="entry name" value="CCDC22_N"/>
    <property type="match status" value="1"/>
</dbReference>